<dbReference type="Gene3D" id="3.40.470.10">
    <property type="entry name" value="Uracil-DNA glycosylase-like domain"/>
    <property type="match status" value="1"/>
</dbReference>
<evidence type="ECO:0000256" key="1">
    <source>
        <dbReference type="ARBA" id="ARBA00022485"/>
    </source>
</evidence>
<evidence type="ECO:0000313" key="10">
    <source>
        <dbReference type="EMBL" id="MCX2561544.1"/>
    </source>
</evidence>
<keyword evidence="2" id="KW-0479">Metal-binding</keyword>
<feature type="domain" description="Uracil-DNA glycosylase-like" evidence="9">
    <location>
        <begin position="146"/>
        <end position="296"/>
    </location>
</feature>
<dbReference type="InterPro" id="IPR005122">
    <property type="entry name" value="Uracil-DNA_glycosylase-like"/>
</dbReference>
<keyword evidence="4" id="KW-0378">Hydrolase</keyword>
<feature type="region of interest" description="Disordered" evidence="8">
    <location>
        <begin position="40"/>
        <end position="96"/>
    </location>
</feature>
<dbReference type="InterPro" id="IPR036895">
    <property type="entry name" value="Uracil-DNA_glycosylase-like_sf"/>
</dbReference>
<keyword evidence="6" id="KW-0411">Iron-sulfur</keyword>
<dbReference type="EMBL" id="JAPIUX010000009">
    <property type="protein sequence ID" value="MCX2561544.1"/>
    <property type="molecule type" value="Genomic_DNA"/>
</dbReference>
<keyword evidence="11" id="KW-1185">Reference proteome</keyword>
<name>A0ABT3Q8C4_9PROT</name>
<dbReference type="InterPro" id="IPR051536">
    <property type="entry name" value="UDG_Type-4/5"/>
</dbReference>
<dbReference type="SUPFAM" id="SSF52141">
    <property type="entry name" value="Uracil-DNA glycosylase-like"/>
    <property type="match status" value="1"/>
</dbReference>
<dbReference type="SMART" id="SM00986">
    <property type="entry name" value="UDG"/>
    <property type="match status" value="1"/>
</dbReference>
<keyword evidence="1" id="KW-0004">4Fe-4S</keyword>
<dbReference type="RefSeq" id="WP_242007399.1">
    <property type="nucleotide sequence ID" value="NZ_JAPIUX010000009.1"/>
</dbReference>
<proteinExistence type="predicted"/>
<keyword evidence="3" id="KW-0227">DNA damage</keyword>
<keyword evidence="5" id="KW-0408">Iron</keyword>
<keyword evidence="7" id="KW-0234">DNA repair</keyword>
<dbReference type="CDD" id="cd10030">
    <property type="entry name" value="UDG-F4_TTUDGA_SPO1dp_like"/>
    <property type="match status" value="1"/>
</dbReference>
<feature type="compositionally biased region" description="Basic and acidic residues" evidence="8">
    <location>
        <begin position="40"/>
        <end position="49"/>
    </location>
</feature>
<evidence type="ECO:0000313" key="11">
    <source>
        <dbReference type="Proteomes" id="UP001526446"/>
    </source>
</evidence>
<accession>A0ABT3Q8C4</accession>
<evidence type="ECO:0000256" key="3">
    <source>
        <dbReference type="ARBA" id="ARBA00022763"/>
    </source>
</evidence>
<evidence type="ECO:0000259" key="9">
    <source>
        <dbReference type="SMART" id="SM00986"/>
    </source>
</evidence>
<dbReference type="SMART" id="SM00987">
    <property type="entry name" value="UreE_C"/>
    <property type="match status" value="1"/>
</dbReference>
<evidence type="ECO:0000256" key="6">
    <source>
        <dbReference type="ARBA" id="ARBA00023014"/>
    </source>
</evidence>
<evidence type="ECO:0000256" key="7">
    <source>
        <dbReference type="ARBA" id="ARBA00023204"/>
    </source>
</evidence>
<dbReference type="PANTHER" id="PTHR33693:SF1">
    <property type="entry name" value="TYPE-4 URACIL-DNA GLYCOSYLASE"/>
    <property type="match status" value="1"/>
</dbReference>
<protein>
    <submittedName>
        <fullName evidence="10">Uracil-DNA glycosylase</fullName>
    </submittedName>
</protein>
<comment type="caution">
    <text evidence="10">The sequence shown here is derived from an EMBL/GenBank/DDBJ whole genome shotgun (WGS) entry which is preliminary data.</text>
</comment>
<feature type="compositionally biased region" description="Low complexity" evidence="8">
    <location>
        <begin position="54"/>
        <end position="84"/>
    </location>
</feature>
<dbReference type="PANTHER" id="PTHR33693">
    <property type="entry name" value="TYPE-5 URACIL-DNA GLYCOSYLASE"/>
    <property type="match status" value="1"/>
</dbReference>
<dbReference type="Proteomes" id="UP001526446">
    <property type="component" value="Unassembled WGS sequence"/>
</dbReference>
<evidence type="ECO:0000256" key="5">
    <source>
        <dbReference type="ARBA" id="ARBA00023004"/>
    </source>
</evidence>
<sequence>MDSALSLLRLYEEWGVDTVVGDSPTDQRLAHLGKMRFPAEEPVLRRTPEGRLTGPAGHPAAPAAPRTAPPSAGAHTGAHTGASTRAVTGAPPTASASLQAGPALLAESLAQAQTLAAGASTPEALRAALEAFSTCSLRTTAMHTLFPTGPHQAPLMIIGEAPDADEDRSGQVFSGLCGDLLNQMLAPLGLKRETLLLATALPWRPPGGRTPTEPELRQCRPFLERAITLFAPQRLLLCGRLPARMLLDAGTTPPRRAWWPADIPGLAGPLPTLVMRHPLQLRASATARKEIWQDLMLVAQTLRENG</sequence>
<evidence type="ECO:0000256" key="4">
    <source>
        <dbReference type="ARBA" id="ARBA00022801"/>
    </source>
</evidence>
<evidence type="ECO:0000256" key="2">
    <source>
        <dbReference type="ARBA" id="ARBA00022723"/>
    </source>
</evidence>
<organism evidence="10 11">
    <name type="scientific">Acetobacter farinalis</name>
    <dbReference type="NCBI Taxonomy" id="1260984"/>
    <lineage>
        <taxon>Bacteria</taxon>
        <taxon>Pseudomonadati</taxon>
        <taxon>Pseudomonadota</taxon>
        <taxon>Alphaproteobacteria</taxon>
        <taxon>Acetobacterales</taxon>
        <taxon>Acetobacteraceae</taxon>
        <taxon>Acetobacter</taxon>
    </lineage>
</organism>
<evidence type="ECO:0000256" key="8">
    <source>
        <dbReference type="SAM" id="MobiDB-lite"/>
    </source>
</evidence>
<gene>
    <name evidence="10" type="ORF">OQ252_09070</name>
</gene>
<reference evidence="10 11" key="1">
    <citation type="submission" date="2022-11" db="EMBL/GenBank/DDBJ databases">
        <title>Genome sequencing of Acetobacter type strain.</title>
        <authorList>
            <person name="Heo J."/>
            <person name="Lee D."/>
            <person name="Han B.-H."/>
            <person name="Hong S.-B."/>
            <person name="Kwon S.-W."/>
        </authorList>
    </citation>
    <scope>NUCLEOTIDE SEQUENCE [LARGE SCALE GENOMIC DNA]</scope>
    <source>
        <strain evidence="10 11">KACC 21251</strain>
    </source>
</reference>
<dbReference type="Pfam" id="PF03167">
    <property type="entry name" value="UDG"/>
    <property type="match status" value="1"/>
</dbReference>